<gene>
    <name evidence="1" type="primary">LOC116038919</name>
</gene>
<proteinExistence type="predicted"/>
<dbReference type="InterPro" id="IPR008996">
    <property type="entry name" value="IL1/FGF"/>
</dbReference>
<dbReference type="Proteomes" id="UP000694568">
    <property type="component" value="Unplaced"/>
</dbReference>
<protein>
    <submittedName>
        <fullName evidence="1">Uncharacterized LOC116038919</fullName>
    </submittedName>
</protein>
<organism evidence="1 2">
    <name type="scientific">Sander lucioperca</name>
    <name type="common">Pike-perch</name>
    <name type="synonym">Perca lucioperca</name>
    <dbReference type="NCBI Taxonomy" id="283035"/>
    <lineage>
        <taxon>Eukaryota</taxon>
        <taxon>Metazoa</taxon>
        <taxon>Chordata</taxon>
        <taxon>Craniata</taxon>
        <taxon>Vertebrata</taxon>
        <taxon>Euteleostomi</taxon>
        <taxon>Actinopterygii</taxon>
        <taxon>Neopterygii</taxon>
        <taxon>Teleostei</taxon>
        <taxon>Neoteleostei</taxon>
        <taxon>Acanthomorphata</taxon>
        <taxon>Eupercaria</taxon>
        <taxon>Perciformes</taxon>
        <taxon>Percoidei</taxon>
        <taxon>Percidae</taxon>
        <taxon>Luciopercinae</taxon>
        <taxon>Sander</taxon>
    </lineage>
</organism>
<keyword evidence="2" id="KW-1185">Reference proteome</keyword>
<dbReference type="Gene3D" id="2.80.10.50">
    <property type="match status" value="1"/>
</dbReference>
<dbReference type="KEGG" id="sluc:116038919"/>
<dbReference type="GeneTree" id="ENSGT00390000001053"/>
<dbReference type="Ensembl" id="ENSSLUT00000019499.1">
    <property type="protein sequence ID" value="ENSSLUP00000018907.1"/>
    <property type="gene ID" value="ENSSLUG00000008775.1"/>
</dbReference>
<reference evidence="1" key="2">
    <citation type="submission" date="2025-09" db="UniProtKB">
        <authorList>
            <consortium name="Ensembl"/>
        </authorList>
    </citation>
    <scope>IDENTIFICATION</scope>
</reference>
<reference evidence="1" key="1">
    <citation type="submission" date="2025-08" db="UniProtKB">
        <authorList>
            <consortium name="Ensembl"/>
        </authorList>
    </citation>
    <scope>IDENTIFICATION</scope>
</reference>
<name>A0A8C9Y3M4_SANLU</name>
<evidence type="ECO:0000313" key="2">
    <source>
        <dbReference type="Proteomes" id="UP000694568"/>
    </source>
</evidence>
<dbReference type="SUPFAM" id="SSF50353">
    <property type="entry name" value="Cytokine"/>
    <property type="match status" value="1"/>
</dbReference>
<dbReference type="RefSeq" id="XP_031139493.1">
    <property type="nucleotide sequence ID" value="XM_031283633.2"/>
</dbReference>
<evidence type="ECO:0000313" key="1">
    <source>
        <dbReference type="Ensembl" id="ENSSLUP00000018907.1"/>
    </source>
</evidence>
<dbReference type="GeneID" id="116038919"/>
<dbReference type="AlphaFoldDB" id="A0A8C9Y3M4"/>
<dbReference type="OrthoDB" id="8535973at2759"/>
<sequence>MANSGCSRVTFFQTLQNAFYFQVGTETDVDEDTFRCSPTVSTDYLVRSMDSKYLLLNAGQFQVQNLNDDQLRHLDCKFKIQTYNESSGENGRGKPAILYVKTDNKNIVVCCSETQKHAIYPEEMSDLPKHIGNPTHKALFYMKECTASHIFMFESSEHKSEFLGFEPSDDPSLKKLVLHRKVDEVDESCRMCLVVADCDSRMS</sequence>
<accession>A0A8C9Y3M4</accession>
<dbReference type="CDD" id="cd23298">
    <property type="entry name" value="beta-trefoil_IL18"/>
    <property type="match status" value="1"/>
</dbReference>